<protein>
    <submittedName>
        <fullName evidence="1">Maleate isomerase</fullName>
    </submittedName>
</protein>
<dbReference type="InterPro" id="IPR026286">
    <property type="entry name" value="MaiA/AMDase"/>
</dbReference>
<evidence type="ECO:0000313" key="1">
    <source>
        <dbReference type="EMBL" id="SHH00693.1"/>
    </source>
</evidence>
<keyword evidence="2" id="KW-1185">Reference proteome</keyword>
<dbReference type="RefSeq" id="WP_072776594.1">
    <property type="nucleotide sequence ID" value="NZ_FQXC01000001.1"/>
</dbReference>
<dbReference type="EMBL" id="FQXC01000001">
    <property type="protein sequence ID" value="SHH00693.1"/>
    <property type="molecule type" value="Genomic_DNA"/>
</dbReference>
<dbReference type="InterPro" id="IPR053714">
    <property type="entry name" value="Iso_Racemase_Enz_sf"/>
</dbReference>
<dbReference type="GO" id="GO:0016853">
    <property type="term" value="F:isomerase activity"/>
    <property type="evidence" value="ECO:0007669"/>
    <property type="project" value="UniProtKB-KW"/>
</dbReference>
<dbReference type="PANTHER" id="PTHR40267:SF1">
    <property type="entry name" value="BLR3294 PROTEIN"/>
    <property type="match status" value="1"/>
</dbReference>
<evidence type="ECO:0000313" key="2">
    <source>
        <dbReference type="Proteomes" id="UP000184221"/>
    </source>
</evidence>
<sequence length="248" mass="26391">MALPYTLETDRPLQVGVLALQADESLEPDLRRMIPDDVEYLVSRVPSDVTVSRETLRAMEGRITGAASLLPRGAEIAAVAYGCTSASAEIGSERVGALVQAGVATPYVTEPLSAVIAACRALQVTRIGVISPYVEAVSDQLRHALSEAGLKVTAFASFEEAEEARVVRIAPASLEAAAVEMGRSETCDAVFLSCTNLRTLDVIEVVEERIGKPVLSSNQALIWHLAQLAGFADRVRGVGRVFATTLAR</sequence>
<dbReference type="Proteomes" id="UP000184221">
    <property type="component" value="Unassembled WGS sequence"/>
</dbReference>
<dbReference type="PIRSF" id="PIRSF015736">
    <property type="entry name" value="MI"/>
    <property type="match status" value="1"/>
</dbReference>
<keyword evidence="1" id="KW-0413">Isomerase</keyword>
<organism evidence="1 2">
    <name type="scientific">Marivita hallyeonensis</name>
    <dbReference type="NCBI Taxonomy" id="996342"/>
    <lineage>
        <taxon>Bacteria</taxon>
        <taxon>Pseudomonadati</taxon>
        <taxon>Pseudomonadota</taxon>
        <taxon>Alphaproteobacteria</taxon>
        <taxon>Rhodobacterales</taxon>
        <taxon>Roseobacteraceae</taxon>
        <taxon>Marivita</taxon>
    </lineage>
</organism>
<dbReference type="Gene3D" id="3.40.50.12500">
    <property type="match status" value="1"/>
</dbReference>
<gene>
    <name evidence="1" type="ORF">SAMN05443551_1284</name>
</gene>
<accession>A0A1M5PHH3</accession>
<dbReference type="STRING" id="996342.SAMN05443551_1284"/>
<dbReference type="OrthoDB" id="9816064at2"/>
<reference evidence="1 2" key="1">
    <citation type="submission" date="2016-11" db="EMBL/GenBank/DDBJ databases">
        <authorList>
            <person name="Jaros S."/>
            <person name="Januszkiewicz K."/>
            <person name="Wedrychowicz H."/>
        </authorList>
    </citation>
    <scope>NUCLEOTIDE SEQUENCE [LARGE SCALE GENOMIC DNA]</scope>
    <source>
        <strain evidence="1 2">DSM 29431</strain>
    </source>
</reference>
<dbReference type="PANTHER" id="PTHR40267">
    <property type="entry name" value="BLR3294 PROTEIN"/>
    <property type="match status" value="1"/>
</dbReference>
<name>A0A1M5PHH3_9RHOB</name>
<dbReference type="Pfam" id="PF17645">
    <property type="entry name" value="Amdase"/>
    <property type="match status" value="1"/>
</dbReference>
<dbReference type="AlphaFoldDB" id="A0A1M5PHH3"/>
<proteinExistence type="predicted"/>